<dbReference type="EMBL" id="JAHRIN010033868">
    <property type="protein sequence ID" value="MEQ2202686.1"/>
    <property type="molecule type" value="Genomic_DNA"/>
</dbReference>
<evidence type="ECO:0000313" key="2">
    <source>
        <dbReference type="Proteomes" id="UP001434883"/>
    </source>
</evidence>
<dbReference type="Proteomes" id="UP001434883">
    <property type="component" value="Unassembled WGS sequence"/>
</dbReference>
<proteinExistence type="predicted"/>
<gene>
    <name evidence="1" type="ORF">XENOCAPTIV_012296</name>
</gene>
<sequence>DSCAVFFYMATSDGLDGCLQRGRSQSDPNILTEPGIDLADGTGKDELDILMVIFNIYLEFRRVLICFIS</sequence>
<name>A0ABV0R4V2_9TELE</name>
<accession>A0ABV0R4V2</accession>
<organism evidence="1 2">
    <name type="scientific">Xenoophorus captivus</name>
    <dbReference type="NCBI Taxonomy" id="1517983"/>
    <lineage>
        <taxon>Eukaryota</taxon>
        <taxon>Metazoa</taxon>
        <taxon>Chordata</taxon>
        <taxon>Craniata</taxon>
        <taxon>Vertebrata</taxon>
        <taxon>Euteleostomi</taxon>
        <taxon>Actinopterygii</taxon>
        <taxon>Neopterygii</taxon>
        <taxon>Teleostei</taxon>
        <taxon>Neoteleostei</taxon>
        <taxon>Acanthomorphata</taxon>
        <taxon>Ovalentaria</taxon>
        <taxon>Atherinomorphae</taxon>
        <taxon>Cyprinodontiformes</taxon>
        <taxon>Goodeidae</taxon>
        <taxon>Xenoophorus</taxon>
    </lineage>
</organism>
<comment type="caution">
    <text evidence="1">The sequence shown here is derived from an EMBL/GenBank/DDBJ whole genome shotgun (WGS) entry which is preliminary data.</text>
</comment>
<evidence type="ECO:0000313" key="1">
    <source>
        <dbReference type="EMBL" id="MEQ2202686.1"/>
    </source>
</evidence>
<feature type="non-terminal residue" evidence="1">
    <location>
        <position position="1"/>
    </location>
</feature>
<keyword evidence="2" id="KW-1185">Reference proteome</keyword>
<protein>
    <submittedName>
        <fullName evidence="1">Uncharacterized protein</fullName>
    </submittedName>
</protein>
<reference evidence="1 2" key="1">
    <citation type="submission" date="2021-06" db="EMBL/GenBank/DDBJ databases">
        <authorList>
            <person name="Palmer J.M."/>
        </authorList>
    </citation>
    <scope>NUCLEOTIDE SEQUENCE [LARGE SCALE GENOMIC DNA]</scope>
    <source>
        <strain evidence="1 2">XC_2019</strain>
        <tissue evidence="1">Muscle</tissue>
    </source>
</reference>